<proteinExistence type="predicted"/>
<sequence length="141" mass="15357">MTTFFVGRNNDLGGYWALGLLYRDAPTDLVVQLRLADDTASPSTPATMAATRNYAAFLRRALLKKGIAWDELAEANVEIRFAALPEQHFRGDLFTCTVTLASHTGRHAIATIQGHCQRYEAGRFTARGNSDPSVIAALTAS</sequence>
<evidence type="ECO:0000313" key="2">
    <source>
        <dbReference type="Proteomes" id="UP000444318"/>
    </source>
</evidence>
<dbReference type="EMBL" id="WHUF01000009">
    <property type="protein sequence ID" value="MQA23226.1"/>
    <property type="molecule type" value="Genomic_DNA"/>
</dbReference>
<dbReference type="RefSeq" id="WP_152809026.1">
    <property type="nucleotide sequence ID" value="NZ_WHUF01000009.1"/>
</dbReference>
<reference evidence="1 2" key="1">
    <citation type="submission" date="2019-10" db="EMBL/GenBank/DDBJ databases">
        <title>Two novel species isolated from a subtropical stream in China.</title>
        <authorList>
            <person name="Lu H."/>
        </authorList>
    </citation>
    <scope>NUCLEOTIDE SEQUENCE [LARGE SCALE GENOMIC DNA]</scope>
    <source>
        <strain evidence="1 2">FT103W</strain>
    </source>
</reference>
<protein>
    <submittedName>
        <fullName evidence="1">Uncharacterized protein</fullName>
    </submittedName>
</protein>
<comment type="caution">
    <text evidence="1">The sequence shown here is derived from an EMBL/GenBank/DDBJ whole genome shotgun (WGS) entry which is preliminary data.</text>
</comment>
<accession>A0A843SSR6</accession>
<organism evidence="1 2">
    <name type="scientific">Rugamonas rivuli</name>
    <dbReference type="NCBI Taxonomy" id="2743358"/>
    <lineage>
        <taxon>Bacteria</taxon>
        <taxon>Pseudomonadati</taxon>
        <taxon>Pseudomonadota</taxon>
        <taxon>Betaproteobacteria</taxon>
        <taxon>Burkholderiales</taxon>
        <taxon>Oxalobacteraceae</taxon>
        <taxon>Telluria group</taxon>
        <taxon>Rugamonas</taxon>
    </lineage>
</organism>
<dbReference type="Proteomes" id="UP000444318">
    <property type="component" value="Unassembled WGS sequence"/>
</dbReference>
<dbReference type="AlphaFoldDB" id="A0A843SSR6"/>
<name>A0A843SSR6_9BURK</name>
<gene>
    <name evidence="1" type="ORF">GEV01_27255</name>
</gene>
<keyword evidence="2" id="KW-1185">Reference proteome</keyword>
<evidence type="ECO:0000313" key="1">
    <source>
        <dbReference type="EMBL" id="MQA23226.1"/>
    </source>
</evidence>